<comment type="similarity">
    <text evidence="2">Belongs to the SYF2 family.</text>
</comment>
<dbReference type="EMBL" id="LN726622">
    <property type="protein sequence ID" value="CEP11607.1"/>
    <property type="molecule type" value="Genomic_DNA"/>
</dbReference>
<evidence type="ECO:0000313" key="10">
    <source>
        <dbReference type="EMBL" id="CEP11607.1"/>
    </source>
</evidence>
<dbReference type="Proteomes" id="UP000054107">
    <property type="component" value="Unassembled WGS sequence"/>
</dbReference>
<keyword evidence="7" id="KW-0508">mRNA splicing</keyword>
<comment type="subcellular location">
    <subcellularLocation>
        <location evidence="1">Nucleus</location>
    </subcellularLocation>
</comment>
<accession>A0A0B7N2I2</accession>
<dbReference type="SMART" id="SM00367">
    <property type="entry name" value="LRR_CC"/>
    <property type="match status" value="1"/>
</dbReference>
<dbReference type="STRING" id="35722.A0A0B7N2I2"/>
<protein>
    <recommendedName>
        <fullName evidence="4">Pre-mRNA-splicing factor SYF2</fullName>
    </recommendedName>
    <alternativeName>
        <fullName evidence="3">Pre-mRNA-splicing factor syf2</fullName>
    </alternativeName>
</protein>
<dbReference type="GO" id="GO:0008380">
    <property type="term" value="P:RNA splicing"/>
    <property type="evidence" value="ECO:0007669"/>
    <property type="project" value="UniProtKB-KW"/>
</dbReference>
<dbReference type="InterPro" id="IPR006553">
    <property type="entry name" value="Leu-rich_rpt_Cys-con_subtyp"/>
</dbReference>
<proteinExistence type="inferred from homology"/>
<reference evidence="10 11" key="1">
    <citation type="submission" date="2014-09" db="EMBL/GenBank/DDBJ databases">
        <authorList>
            <person name="Ellenberger Sabrina"/>
        </authorList>
    </citation>
    <scope>NUCLEOTIDE SEQUENCE [LARGE SCALE GENOMIC DNA]</scope>
    <source>
        <strain evidence="10 11">CBS 412.66</strain>
    </source>
</reference>
<evidence type="ECO:0000256" key="9">
    <source>
        <dbReference type="SAM" id="MobiDB-lite"/>
    </source>
</evidence>
<feature type="compositionally biased region" description="Basic and acidic residues" evidence="9">
    <location>
        <begin position="359"/>
        <end position="384"/>
    </location>
</feature>
<evidence type="ECO:0000256" key="7">
    <source>
        <dbReference type="ARBA" id="ARBA00023187"/>
    </source>
</evidence>
<gene>
    <name evidence="10" type="primary">PARPA_05482.1 scaffold 18426</name>
</gene>
<evidence type="ECO:0000256" key="5">
    <source>
        <dbReference type="ARBA" id="ARBA00022664"/>
    </source>
</evidence>
<dbReference type="InterPro" id="IPR032675">
    <property type="entry name" value="LRR_dom_sf"/>
</dbReference>
<evidence type="ECO:0000256" key="6">
    <source>
        <dbReference type="ARBA" id="ARBA00022728"/>
    </source>
</evidence>
<feature type="compositionally biased region" description="Basic and acidic residues" evidence="9">
    <location>
        <begin position="510"/>
        <end position="528"/>
    </location>
</feature>
<evidence type="ECO:0000256" key="3">
    <source>
        <dbReference type="ARBA" id="ARBA00013557"/>
    </source>
</evidence>
<dbReference type="PANTHER" id="PTHR13264:SF5">
    <property type="entry name" value="PRE-MRNA-SPLICING FACTOR SYF2"/>
    <property type="match status" value="1"/>
</dbReference>
<sequence>MPTQHVVLGEMIPFDVILAILQYADQGTIYEFSLTCQTISPHALRQLWHMPYITNFTALYQLTDTLRLAMPLHPYSHWVTGLALHFNNTAYEAIPDQIFNILVRLNLEILSLGQLHVDEETEQFKQFLCCQLNQGIAEIHIYRCTPIVLHTLFNAIQNQIRPHLHSLCVNKCYLSDRHLMPLIAFCPGLKNLKLKSCGCLSDEGLVAIASNCKLLDTLVVTLPSNIVQSNAITTRTLEALETHCLLLRSFVCGGQIRITEHITEEPRPLYRFSITTSTFHLPASGVGLNLTIKMPPKKKTAAKKIQIKEEEIDETVKKETSPVESQETETHIDRAPAKRKHSDTKEESSADTQATEVDQGNRRDRNLEFQRSKENPKLEARDERKKAEALKLLEKQEAEDKGEDYERKQFWKYSAESAMAWEKKMAKKARMANNGFTDHSQAAHKKYIRLMSEFKPDMGAYTEKRMLDIERAIRNGEDPSDISAMANSLDYARLDDKPSKEAVDRLAEATKKQIQQRETRSRDRKEQPDDISWINEKNRVFNQKIARFYDKYTKEIRENLERGTAL</sequence>
<dbReference type="OrthoDB" id="550575at2759"/>
<feature type="region of interest" description="Disordered" evidence="9">
    <location>
        <begin position="313"/>
        <end position="384"/>
    </location>
</feature>
<dbReference type="GO" id="GO:0071013">
    <property type="term" value="C:catalytic step 2 spliceosome"/>
    <property type="evidence" value="ECO:0007669"/>
    <property type="project" value="TreeGrafter"/>
</dbReference>
<keyword evidence="6" id="KW-0747">Spliceosome</keyword>
<organism evidence="10 11">
    <name type="scientific">Parasitella parasitica</name>
    <dbReference type="NCBI Taxonomy" id="35722"/>
    <lineage>
        <taxon>Eukaryota</taxon>
        <taxon>Fungi</taxon>
        <taxon>Fungi incertae sedis</taxon>
        <taxon>Mucoromycota</taxon>
        <taxon>Mucoromycotina</taxon>
        <taxon>Mucoromycetes</taxon>
        <taxon>Mucorales</taxon>
        <taxon>Mucorineae</taxon>
        <taxon>Mucoraceae</taxon>
        <taxon>Parasitella</taxon>
    </lineage>
</organism>
<dbReference type="GO" id="GO:0000974">
    <property type="term" value="C:Prp19 complex"/>
    <property type="evidence" value="ECO:0007669"/>
    <property type="project" value="TreeGrafter"/>
</dbReference>
<keyword evidence="5" id="KW-0507">mRNA processing</keyword>
<name>A0A0B7N2I2_9FUNG</name>
<dbReference type="GO" id="GO:0006397">
    <property type="term" value="P:mRNA processing"/>
    <property type="evidence" value="ECO:0007669"/>
    <property type="project" value="UniProtKB-KW"/>
</dbReference>
<evidence type="ECO:0000313" key="11">
    <source>
        <dbReference type="Proteomes" id="UP000054107"/>
    </source>
</evidence>
<dbReference type="InterPro" id="IPR013260">
    <property type="entry name" value="mRNA_splic_SYF2"/>
</dbReference>
<dbReference type="GO" id="GO:0071014">
    <property type="term" value="C:post-mRNA release spliceosomal complex"/>
    <property type="evidence" value="ECO:0007669"/>
    <property type="project" value="TreeGrafter"/>
</dbReference>
<feature type="region of interest" description="Disordered" evidence="9">
    <location>
        <begin position="510"/>
        <end position="532"/>
    </location>
</feature>
<evidence type="ECO:0000256" key="4">
    <source>
        <dbReference type="ARBA" id="ARBA00014745"/>
    </source>
</evidence>
<keyword evidence="8" id="KW-0539">Nucleus</keyword>
<keyword evidence="11" id="KW-1185">Reference proteome</keyword>
<evidence type="ECO:0000256" key="2">
    <source>
        <dbReference type="ARBA" id="ARBA00010028"/>
    </source>
</evidence>
<dbReference type="PANTHER" id="PTHR13264">
    <property type="entry name" value="GCIP-INTERACTING PROTEIN P29"/>
    <property type="match status" value="1"/>
</dbReference>
<evidence type="ECO:0000256" key="1">
    <source>
        <dbReference type="ARBA" id="ARBA00004123"/>
    </source>
</evidence>
<dbReference type="Gene3D" id="3.80.10.10">
    <property type="entry name" value="Ribonuclease Inhibitor"/>
    <property type="match status" value="1"/>
</dbReference>
<dbReference type="Pfam" id="PF08231">
    <property type="entry name" value="SYF2"/>
    <property type="match status" value="1"/>
</dbReference>
<dbReference type="SUPFAM" id="SSF52047">
    <property type="entry name" value="RNI-like"/>
    <property type="match status" value="1"/>
</dbReference>
<evidence type="ECO:0000256" key="8">
    <source>
        <dbReference type="ARBA" id="ARBA00023242"/>
    </source>
</evidence>
<dbReference type="AlphaFoldDB" id="A0A0B7N2I2"/>